<comment type="caution">
    <text evidence="1">The sequence shown here is derived from an EMBL/GenBank/DDBJ whole genome shotgun (WGS) entry which is preliminary data.</text>
</comment>
<proteinExistence type="predicted"/>
<dbReference type="EMBL" id="BSXS01006191">
    <property type="protein sequence ID" value="GME85196.1"/>
    <property type="molecule type" value="Genomic_DNA"/>
</dbReference>
<reference evidence="1" key="1">
    <citation type="submission" date="2023-04" db="EMBL/GenBank/DDBJ databases">
        <title>Ambrosiozyma monospora NBRC 10751.</title>
        <authorList>
            <person name="Ichikawa N."/>
            <person name="Sato H."/>
            <person name="Tonouchi N."/>
        </authorList>
    </citation>
    <scope>NUCLEOTIDE SEQUENCE</scope>
    <source>
        <strain evidence="1">NBRC 10751</strain>
    </source>
</reference>
<name>A0ACB5TBQ1_AMBMO</name>
<accession>A0ACB5TBQ1</accession>
<evidence type="ECO:0000313" key="2">
    <source>
        <dbReference type="Proteomes" id="UP001165064"/>
    </source>
</evidence>
<gene>
    <name evidence="1" type="ORF">Amon02_000744600</name>
</gene>
<keyword evidence="2" id="KW-1185">Reference proteome</keyword>
<organism evidence="1 2">
    <name type="scientific">Ambrosiozyma monospora</name>
    <name type="common">Yeast</name>
    <name type="synonym">Endomycopsis monosporus</name>
    <dbReference type="NCBI Taxonomy" id="43982"/>
    <lineage>
        <taxon>Eukaryota</taxon>
        <taxon>Fungi</taxon>
        <taxon>Dikarya</taxon>
        <taxon>Ascomycota</taxon>
        <taxon>Saccharomycotina</taxon>
        <taxon>Pichiomycetes</taxon>
        <taxon>Pichiales</taxon>
        <taxon>Pichiaceae</taxon>
        <taxon>Ambrosiozyma</taxon>
    </lineage>
</organism>
<sequence length="73" mass="8728">MVIATSRMYFGNRFDKTSNIKDDDEVVPKIFDCLFIGRCFEMKYRYGCPEDQEEDLLEKRKNIPNEIAVYKHI</sequence>
<dbReference type="Proteomes" id="UP001165064">
    <property type="component" value="Unassembled WGS sequence"/>
</dbReference>
<protein>
    <submittedName>
        <fullName evidence="1">Unnamed protein product</fullName>
    </submittedName>
</protein>
<evidence type="ECO:0000313" key="1">
    <source>
        <dbReference type="EMBL" id="GME85196.1"/>
    </source>
</evidence>